<protein>
    <submittedName>
        <fullName evidence="1">Uncharacterized protein</fullName>
    </submittedName>
</protein>
<name>A0A165SX33_9HYPH</name>
<reference evidence="1 2" key="1">
    <citation type="journal article" date="2016" name="Front. Microbiol.">
        <title>Comparative Genomic Analysis Reveals a Diverse Repertoire of Genes Involved in Prokaryote-Eukaryote Interactions within the Pseudovibrio Genus.</title>
        <authorList>
            <person name="Romano S."/>
            <person name="Fernandez-Guerra A."/>
            <person name="Reen F.J."/>
            <person name="Glockner F.O."/>
            <person name="Crowley S.P."/>
            <person name="O'Sullivan O."/>
            <person name="Cotter P.D."/>
            <person name="Adams C."/>
            <person name="Dobson A.D."/>
            <person name="O'Gara F."/>
        </authorList>
    </citation>
    <scope>NUCLEOTIDE SEQUENCE [LARGE SCALE GENOMIC DNA]</scope>
    <source>
        <strain evidence="1 2">Ad2</strain>
    </source>
</reference>
<proteinExistence type="predicted"/>
<dbReference type="Proteomes" id="UP000076577">
    <property type="component" value="Unassembled WGS sequence"/>
</dbReference>
<dbReference type="EMBL" id="LMCB01000161">
    <property type="protein sequence ID" value="KZL04599.1"/>
    <property type="molecule type" value="Genomic_DNA"/>
</dbReference>
<dbReference type="AlphaFoldDB" id="A0A165SX33"/>
<comment type="caution">
    <text evidence="1">The sequence shown here is derived from an EMBL/GenBank/DDBJ whole genome shotgun (WGS) entry which is preliminary data.</text>
</comment>
<evidence type="ECO:0000313" key="1">
    <source>
        <dbReference type="EMBL" id="KZL04599.1"/>
    </source>
</evidence>
<evidence type="ECO:0000313" key="2">
    <source>
        <dbReference type="Proteomes" id="UP000076577"/>
    </source>
</evidence>
<gene>
    <name evidence="1" type="ORF">PsAD2_04683</name>
</gene>
<dbReference type="PATRIC" id="fig|989403.3.peg.5123"/>
<accession>A0A165SX33</accession>
<organism evidence="1 2">
    <name type="scientific">Pseudovibrio axinellae</name>
    <dbReference type="NCBI Taxonomy" id="989403"/>
    <lineage>
        <taxon>Bacteria</taxon>
        <taxon>Pseudomonadati</taxon>
        <taxon>Pseudomonadota</taxon>
        <taxon>Alphaproteobacteria</taxon>
        <taxon>Hyphomicrobiales</taxon>
        <taxon>Stappiaceae</taxon>
        <taxon>Pseudovibrio</taxon>
    </lineage>
</organism>
<sequence length="106" mass="12956">MHIFTNKENILDIIQMIHIFFSIDHSLPYALVIYTYFEEYLDGLFFGTYKFRKIKWQQYFPIKNKSLIYHLLFRCLGKNTKWDEQPTDEQVVSAPLMFLFHLLHFL</sequence>
<keyword evidence="2" id="KW-1185">Reference proteome</keyword>